<feature type="transmembrane region" description="Helical" evidence="10">
    <location>
        <begin position="122"/>
        <end position="143"/>
    </location>
</feature>
<dbReference type="GO" id="GO:0000139">
    <property type="term" value="C:Golgi membrane"/>
    <property type="evidence" value="ECO:0007669"/>
    <property type="project" value="UniProtKB-SubCell"/>
</dbReference>
<keyword evidence="5 10" id="KW-1133">Transmembrane helix</keyword>
<keyword evidence="4" id="KW-0653">Protein transport</keyword>
<evidence type="ECO:0000313" key="12">
    <source>
        <dbReference type="EMBL" id="JAP47513.1"/>
    </source>
</evidence>
<organism evidence="12">
    <name type="scientific">Schistocephalus solidus</name>
    <name type="common">Tapeworm</name>
    <dbReference type="NCBI Taxonomy" id="70667"/>
    <lineage>
        <taxon>Eukaryota</taxon>
        <taxon>Metazoa</taxon>
        <taxon>Spiralia</taxon>
        <taxon>Lophotrochozoa</taxon>
        <taxon>Platyhelminthes</taxon>
        <taxon>Cestoda</taxon>
        <taxon>Eucestoda</taxon>
        <taxon>Diphyllobothriidea</taxon>
        <taxon>Diphyllobothriidae</taxon>
        <taxon>Schistocephalus</taxon>
    </lineage>
</organism>
<protein>
    <submittedName>
        <fullName evidence="12">BET1 homolog</fullName>
    </submittedName>
</protein>
<keyword evidence="2" id="KW-0813">Transport</keyword>
<dbReference type="CDD" id="cd15853">
    <property type="entry name" value="SNARE_Bet1"/>
    <property type="match status" value="1"/>
</dbReference>
<dbReference type="InterPro" id="IPR000727">
    <property type="entry name" value="T_SNARE_dom"/>
</dbReference>
<keyword evidence="3 10" id="KW-0812">Transmembrane</keyword>
<feature type="region of interest" description="Disordered" evidence="9">
    <location>
        <begin position="1"/>
        <end position="20"/>
    </location>
</feature>
<dbReference type="SUPFAM" id="SSF58038">
    <property type="entry name" value="SNARE fusion complex"/>
    <property type="match status" value="1"/>
</dbReference>
<evidence type="ECO:0000259" key="11">
    <source>
        <dbReference type="PROSITE" id="PS50192"/>
    </source>
</evidence>
<evidence type="ECO:0000256" key="1">
    <source>
        <dbReference type="ARBA" id="ARBA00004394"/>
    </source>
</evidence>
<dbReference type="PROSITE" id="PS50192">
    <property type="entry name" value="T_SNARE"/>
    <property type="match status" value="1"/>
</dbReference>
<accession>A0A0X3P795</accession>
<evidence type="ECO:0000256" key="4">
    <source>
        <dbReference type="ARBA" id="ARBA00022927"/>
    </source>
</evidence>
<evidence type="ECO:0000256" key="8">
    <source>
        <dbReference type="ARBA" id="ARBA00046280"/>
    </source>
</evidence>
<dbReference type="EMBL" id="GEEE01015712">
    <property type="protein sequence ID" value="JAP47513.1"/>
    <property type="molecule type" value="Transcribed_RNA"/>
</dbReference>
<dbReference type="Gene3D" id="1.20.5.110">
    <property type="match status" value="1"/>
</dbReference>
<dbReference type="PANTHER" id="PTHR12791">
    <property type="entry name" value="GOLGI SNARE BET1-RELATED"/>
    <property type="match status" value="1"/>
</dbReference>
<comment type="subcellular location">
    <subcellularLocation>
        <location evidence="8">Endomembrane system</location>
        <topology evidence="8">Single-pass type IV membrane protein</topology>
    </subcellularLocation>
    <subcellularLocation>
        <location evidence="1">Golgi apparatus membrane</location>
    </subcellularLocation>
</comment>
<evidence type="ECO:0000256" key="9">
    <source>
        <dbReference type="SAM" id="MobiDB-lite"/>
    </source>
</evidence>
<sequence>MRPSVGKVSTPWIPHEPPGQQKPTAFYAYGNGVNEVAASHRGVATVRLPPDTSLLDTNDKLADELRAKVSNLRALSISIGDEVREHNAFLSGMSDAFERSEGMLKAALRRVGIIRRTEGSGFGLYCQLFLFVFIFFCLCWLLLKFAR</sequence>
<evidence type="ECO:0000256" key="10">
    <source>
        <dbReference type="SAM" id="Phobius"/>
    </source>
</evidence>
<evidence type="ECO:0000256" key="6">
    <source>
        <dbReference type="ARBA" id="ARBA00023034"/>
    </source>
</evidence>
<gene>
    <name evidence="12" type="primary">BET1</name>
    <name evidence="12" type="ORF">TR121261</name>
</gene>
<dbReference type="InterPro" id="IPR039899">
    <property type="entry name" value="BET1_SNARE"/>
</dbReference>
<keyword evidence="6" id="KW-0333">Golgi apparatus</keyword>
<dbReference type="GO" id="GO:0015031">
    <property type="term" value="P:protein transport"/>
    <property type="evidence" value="ECO:0007669"/>
    <property type="project" value="UniProtKB-KW"/>
</dbReference>
<name>A0A0X3P795_SCHSO</name>
<evidence type="ECO:0000256" key="3">
    <source>
        <dbReference type="ARBA" id="ARBA00022692"/>
    </source>
</evidence>
<evidence type="ECO:0000256" key="7">
    <source>
        <dbReference type="ARBA" id="ARBA00023136"/>
    </source>
</evidence>
<feature type="domain" description="T-SNARE coiled-coil homology" evidence="11">
    <location>
        <begin position="52"/>
        <end position="114"/>
    </location>
</feature>
<evidence type="ECO:0000256" key="2">
    <source>
        <dbReference type="ARBA" id="ARBA00022448"/>
    </source>
</evidence>
<evidence type="ECO:0000256" key="5">
    <source>
        <dbReference type="ARBA" id="ARBA00022989"/>
    </source>
</evidence>
<dbReference type="AlphaFoldDB" id="A0A0X3P795"/>
<keyword evidence="7 10" id="KW-0472">Membrane</keyword>
<reference evidence="12" key="1">
    <citation type="submission" date="2016-01" db="EMBL/GenBank/DDBJ databases">
        <title>Reference transcriptome for the parasite Schistocephalus solidus: insights into the molecular evolution of parasitism.</title>
        <authorList>
            <person name="Hebert F.O."/>
            <person name="Grambauer S."/>
            <person name="Barber I."/>
            <person name="Landry C.R."/>
            <person name="Aubin-Horth N."/>
        </authorList>
    </citation>
    <scope>NUCLEOTIDE SEQUENCE</scope>
</reference>
<proteinExistence type="predicted"/>